<evidence type="ECO:0000256" key="4">
    <source>
        <dbReference type="ARBA" id="ARBA00022729"/>
    </source>
</evidence>
<keyword evidence="10" id="KW-1185">Reference proteome</keyword>
<dbReference type="GO" id="GO:0007155">
    <property type="term" value="P:cell adhesion"/>
    <property type="evidence" value="ECO:0007669"/>
    <property type="project" value="InterPro"/>
</dbReference>
<dbReference type="InterPro" id="IPR008966">
    <property type="entry name" value="Adhesion_dom_sf"/>
</dbReference>
<dbReference type="Pfam" id="PF17961">
    <property type="entry name" value="Big_8"/>
    <property type="match status" value="1"/>
</dbReference>
<dbReference type="InterPro" id="IPR041171">
    <property type="entry name" value="SDR_Ig"/>
</dbReference>
<keyword evidence="2" id="KW-0134">Cell wall</keyword>
<sequence>MKRAKRSARVAVAAMIVGVATIYTPLVAATVSHGDFQTDMTEVAESNQRLGGFGAAHLAVNSVPITDGSEVLAGSIFAITLPWSLDGAPSAGDYMTYQLPPEFSPTSLITFDVIPPGDLQAIGVGTITTAGLLTLEFNDYAQDSDAYLSGNLSLFIPLRHHNVNNVDEIQLNMGGQIFNLTVRAQEASFNGDIKIAAQQDMRTINWRIVMPMTNEPLEEIELNFVLDGSYFDPNYAQLVLDKDAEIVEIDRDTMRLKLVQVTGSKVLNILSVINDYGRDGTATMQVSSPVDSRLSGTGKINFTAASNTTDNSYTTYYQPEIAPGLVNNSPSGDNPGTPAGNNAVGNVVVHPQPTVETSVGSTTTLEPVAGANSRTMSESQSNSDATSVRVGETEQNNSAQTSQVLQPYGQEMISSDKPREMDIISADEFKHSLGINDIILHGVALIVIASGAFVLRRLR</sequence>
<keyword evidence="7" id="KW-0472">Membrane</keyword>
<feature type="transmembrane region" description="Helical" evidence="7">
    <location>
        <begin position="438"/>
        <end position="455"/>
    </location>
</feature>
<dbReference type="HOGENOM" id="CLU_595449_0_0_11"/>
<evidence type="ECO:0000256" key="6">
    <source>
        <dbReference type="SAM" id="MobiDB-lite"/>
    </source>
</evidence>
<evidence type="ECO:0000256" key="3">
    <source>
        <dbReference type="ARBA" id="ARBA00022525"/>
    </source>
</evidence>
<feature type="domain" description="SDR-like Ig" evidence="8">
    <location>
        <begin position="76"/>
        <end position="165"/>
    </location>
</feature>
<dbReference type="SUPFAM" id="SSF49401">
    <property type="entry name" value="Bacterial adhesins"/>
    <property type="match status" value="1"/>
</dbReference>
<feature type="region of interest" description="Disordered" evidence="6">
    <location>
        <begin position="370"/>
        <end position="401"/>
    </location>
</feature>
<evidence type="ECO:0000256" key="2">
    <source>
        <dbReference type="ARBA" id="ARBA00022512"/>
    </source>
</evidence>
<evidence type="ECO:0000259" key="8">
    <source>
        <dbReference type="Pfam" id="PF17961"/>
    </source>
</evidence>
<name>A0A0F6TCF3_9CORY</name>
<dbReference type="Proteomes" id="UP000033457">
    <property type="component" value="Chromosome"/>
</dbReference>
<protein>
    <recommendedName>
        <fullName evidence="8">SDR-like Ig domain-containing protein</fullName>
    </recommendedName>
</protein>
<evidence type="ECO:0000313" key="10">
    <source>
        <dbReference type="Proteomes" id="UP000033457"/>
    </source>
</evidence>
<dbReference type="RefSeq" id="WP_126363948.1">
    <property type="nucleotide sequence ID" value="NZ_CP011312.1"/>
</dbReference>
<evidence type="ECO:0000256" key="5">
    <source>
        <dbReference type="ARBA" id="ARBA00023088"/>
    </source>
</evidence>
<dbReference type="InterPro" id="IPR011252">
    <property type="entry name" value="Fibrogen-bd_dom1"/>
</dbReference>
<keyword evidence="3" id="KW-0964">Secreted</keyword>
<keyword evidence="7" id="KW-1133">Transmembrane helix</keyword>
<organism evidence="9 10">
    <name type="scientific">Corynebacterium kutscheri</name>
    <dbReference type="NCBI Taxonomy" id="35755"/>
    <lineage>
        <taxon>Bacteria</taxon>
        <taxon>Bacillati</taxon>
        <taxon>Actinomycetota</taxon>
        <taxon>Actinomycetes</taxon>
        <taxon>Mycobacteriales</taxon>
        <taxon>Corynebacteriaceae</taxon>
        <taxon>Corynebacterium</taxon>
    </lineage>
</organism>
<keyword evidence="7" id="KW-0812">Transmembrane</keyword>
<dbReference type="Gene3D" id="2.60.40.1280">
    <property type="match status" value="1"/>
</dbReference>
<proteinExistence type="predicted"/>
<dbReference type="AlphaFoldDB" id="A0A0F6TCF3"/>
<gene>
    <name evidence="9" type="ORF">UL82_02645</name>
</gene>
<evidence type="ECO:0000256" key="1">
    <source>
        <dbReference type="ARBA" id="ARBA00004168"/>
    </source>
</evidence>
<keyword evidence="5" id="KW-0572">Peptidoglycan-anchor</keyword>
<dbReference type="KEGG" id="cku:UL82_02645"/>
<dbReference type="EMBL" id="CP011312">
    <property type="protein sequence ID" value="AKE40754.1"/>
    <property type="molecule type" value="Genomic_DNA"/>
</dbReference>
<evidence type="ECO:0000313" key="9">
    <source>
        <dbReference type="EMBL" id="AKE40754.1"/>
    </source>
</evidence>
<accession>A0A0F6TCF3</accession>
<feature type="compositionally biased region" description="Polar residues" evidence="6">
    <location>
        <begin position="372"/>
        <end position="386"/>
    </location>
</feature>
<evidence type="ECO:0000256" key="7">
    <source>
        <dbReference type="SAM" id="Phobius"/>
    </source>
</evidence>
<comment type="subcellular location">
    <subcellularLocation>
        <location evidence="1">Secreted</location>
        <location evidence="1">Cell wall</location>
        <topology evidence="1">Peptidoglycan-anchor</topology>
    </subcellularLocation>
</comment>
<reference evidence="9 10" key="1">
    <citation type="journal article" date="2015" name="Genome Announc.">
        <title>Complete Genome Sequence of Corynebacterium kutscheri DSM 20755, a Corynebacterial Type Strain with Remarkably Low G+C Content of Chromosomal DNA.</title>
        <authorList>
            <person name="Ruckert C."/>
            <person name="Albersmeier A."/>
            <person name="Winkler A."/>
            <person name="Tauch A."/>
        </authorList>
    </citation>
    <scope>NUCLEOTIDE SEQUENCE [LARGE SCALE GENOMIC DNA]</scope>
    <source>
        <strain evidence="9 10">DSM 20755</strain>
    </source>
</reference>
<keyword evidence="4" id="KW-0732">Signal</keyword>